<comment type="caution">
    <text evidence="2">The sequence shown here is derived from an EMBL/GenBank/DDBJ whole genome shotgun (WGS) entry which is preliminary data.</text>
</comment>
<evidence type="ECO:0000259" key="1">
    <source>
        <dbReference type="PROSITE" id="PS50851"/>
    </source>
</evidence>
<dbReference type="eggNOG" id="COG0835">
    <property type="taxonomic scope" value="Bacteria"/>
</dbReference>
<dbReference type="GO" id="GO:0007165">
    <property type="term" value="P:signal transduction"/>
    <property type="evidence" value="ECO:0007669"/>
    <property type="project" value="InterPro"/>
</dbReference>
<dbReference type="STRING" id="1328313.DS2_12273"/>
<proteinExistence type="predicted"/>
<dbReference type="Pfam" id="PF01584">
    <property type="entry name" value="CheW"/>
    <property type="match status" value="1"/>
</dbReference>
<dbReference type="Proteomes" id="UP000019276">
    <property type="component" value="Unassembled WGS sequence"/>
</dbReference>
<gene>
    <name evidence="2" type="ORF">DS2_12273</name>
</gene>
<keyword evidence="3" id="KW-1185">Reference proteome</keyword>
<sequence>MISAMSKGAFANEEVMEEYLNALLNEDSDVAVAPAQKRQIQPILKDEPRPFAPEAERVKPVEELLKQVEIPAEPVIEEPKVQAPTEVVKAPQELEQIPPQPPATPEKAIPVDDFQALYFEVAGLVLAVPLTELGGIHNIAEVSPLFGKPSWFKGLMIHREQKLNVVDSALWVMPEKYDENLAQSLDYKYLIMLGDSNWGLACEGLVNTVTMSPDDIKWRASDSKRPWLAGLVKEKMCALLDVNQLIQLLEQGLNSLDKK</sequence>
<dbReference type="PROSITE" id="PS50851">
    <property type="entry name" value="CHEW"/>
    <property type="match status" value="1"/>
</dbReference>
<dbReference type="GO" id="GO:0006935">
    <property type="term" value="P:chemotaxis"/>
    <property type="evidence" value="ECO:0007669"/>
    <property type="project" value="InterPro"/>
</dbReference>
<dbReference type="AlphaFoldDB" id="W7Q9G2"/>
<dbReference type="SUPFAM" id="SSF50341">
    <property type="entry name" value="CheW-like"/>
    <property type="match status" value="1"/>
</dbReference>
<accession>W7Q9G2</accession>
<reference evidence="2 3" key="1">
    <citation type="journal article" date="2014" name="Genome Announc.">
        <title>Draft Genome Sequence of the Agar-Degrading Bacterium Catenovulum sp. Strain DS-2, Isolated from Intestines of Haliotis diversicolor.</title>
        <authorList>
            <person name="Shan D."/>
            <person name="Li X."/>
            <person name="Gu Z."/>
            <person name="Wei G."/>
            <person name="Gao Z."/>
            <person name="Shao Z."/>
        </authorList>
    </citation>
    <scope>NUCLEOTIDE SEQUENCE [LARGE SCALE GENOMIC DNA]</scope>
    <source>
        <strain evidence="2 3">DS-2</strain>
    </source>
</reference>
<dbReference type="InterPro" id="IPR036061">
    <property type="entry name" value="CheW-like_dom_sf"/>
</dbReference>
<dbReference type="RefSeq" id="WP_235188598.1">
    <property type="nucleotide sequence ID" value="NZ_ARZY01000023.1"/>
</dbReference>
<organism evidence="2 3">
    <name type="scientific">Catenovulum agarivorans DS-2</name>
    <dbReference type="NCBI Taxonomy" id="1328313"/>
    <lineage>
        <taxon>Bacteria</taxon>
        <taxon>Pseudomonadati</taxon>
        <taxon>Pseudomonadota</taxon>
        <taxon>Gammaproteobacteria</taxon>
        <taxon>Alteromonadales</taxon>
        <taxon>Alteromonadaceae</taxon>
        <taxon>Catenovulum</taxon>
    </lineage>
</organism>
<protein>
    <submittedName>
        <fullName evidence="2">CheW protein</fullName>
    </submittedName>
</protein>
<dbReference type="SMART" id="SM00260">
    <property type="entry name" value="CheW"/>
    <property type="match status" value="1"/>
</dbReference>
<feature type="domain" description="CheW-like" evidence="1">
    <location>
        <begin position="113"/>
        <end position="251"/>
    </location>
</feature>
<evidence type="ECO:0000313" key="3">
    <source>
        <dbReference type="Proteomes" id="UP000019276"/>
    </source>
</evidence>
<dbReference type="PIRSF" id="PIRSF020479">
    <property type="entry name" value="UCP020479_CheW"/>
    <property type="match status" value="1"/>
</dbReference>
<evidence type="ECO:0000313" key="2">
    <source>
        <dbReference type="EMBL" id="EWH09459.1"/>
    </source>
</evidence>
<dbReference type="InterPro" id="IPR002545">
    <property type="entry name" value="CheW-lke_dom"/>
</dbReference>
<dbReference type="InterPro" id="IPR014506">
    <property type="entry name" value="UCP020479_CheW"/>
</dbReference>
<name>W7Q9G2_9ALTE</name>
<dbReference type="PATRIC" id="fig|1328313.3.peg.2506"/>
<dbReference type="EMBL" id="ARZY01000023">
    <property type="protein sequence ID" value="EWH09459.1"/>
    <property type="molecule type" value="Genomic_DNA"/>
</dbReference>